<dbReference type="RefSeq" id="XP_002550606.1">
    <property type="nucleotide sequence ID" value="XM_002550560.1"/>
</dbReference>
<keyword evidence="3" id="KW-1185">Reference proteome</keyword>
<reference evidence="2 3" key="1">
    <citation type="journal article" date="2009" name="Nature">
        <title>Evolution of pathogenicity and sexual reproduction in eight Candida genomes.</title>
        <authorList>
            <person name="Butler G."/>
            <person name="Rasmussen M.D."/>
            <person name="Lin M.F."/>
            <person name="Santos M.A."/>
            <person name="Sakthikumar S."/>
            <person name="Munro C.A."/>
            <person name="Rheinbay E."/>
            <person name="Grabherr M."/>
            <person name="Forche A."/>
            <person name="Reedy J.L."/>
            <person name="Agrafioti I."/>
            <person name="Arnaud M.B."/>
            <person name="Bates S."/>
            <person name="Brown A.J."/>
            <person name="Brunke S."/>
            <person name="Costanzo M.C."/>
            <person name="Fitzpatrick D.A."/>
            <person name="de Groot P.W."/>
            <person name="Harris D."/>
            <person name="Hoyer L.L."/>
            <person name="Hube B."/>
            <person name="Klis F.M."/>
            <person name="Kodira C."/>
            <person name="Lennard N."/>
            <person name="Logue M.E."/>
            <person name="Martin R."/>
            <person name="Neiman A.M."/>
            <person name="Nikolaou E."/>
            <person name="Quail M.A."/>
            <person name="Quinn J."/>
            <person name="Santos M.C."/>
            <person name="Schmitzberger F.F."/>
            <person name="Sherlock G."/>
            <person name="Shah P."/>
            <person name="Silverstein K.A."/>
            <person name="Skrzypek M.S."/>
            <person name="Soll D."/>
            <person name="Staggs R."/>
            <person name="Stansfield I."/>
            <person name="Stumpf M.P."/>
            <person name="Sudbery P.E."/>
            <person name="Srikantha T."/>
            <person name="Zeng Q."/>
            <person name="Berman J."/>
            <person name="Berriman M."/>
            <person name="Heitman J."/>
            <person name="Gow N.A."/>
            <person name="Lorenz M.C."/>
            <person name="Birren B.W."/>
            <person name="Kellis M."/>
            <person name="Cuomo C.A."/>
        </authorList>
    </citation>
    <scope>NUCLEOTIDE SEQUENCE [LARGE SCALE GENOMIC DNA]</scope>
    <source>
        <strain evidence="3">ATCC MYA-3404 / T1</strain>
    </source>
</reference>
<keyword evidence="1" id="KW-0732">Signal</keyword>
<organism evidence="2 3">
    <name type="scientific">Candida tropicalis (strain ATCC MYA-3404 / T1)</name>
    <name type="common">Yeast</name>
    <dbReference type="NCBI Taxonomy" id="294747"/>
    <lineage>
        <taxon>Eukaryota</taxon>
        <taxon>Fungi</taxon>
        <taxon>Dikarya</taxon>
        <taxon>Ascomycota</taxon>
        <taxon>Saccharomycotina</taxon>
        <taxon>Pichiomycetes</taxon>
        <taxon>Debaryomycetaceae</taxon>
        <taxon>Candida/Lodderomyces clade</taxon>
        <taxon>Candida</taxon>
    </lineage>
</organism>
<proteinExistence type="predicted"/>
<dbReference type="VEuPathDB" id="FungiDB:CTRG_04904"/>
<accession>C5MFR1</accession>
<dbReference type="KEGG" id="ctp:CTRG_04904"/>
<feature type="chain" id="PRO_5002952876" description="Cell wall protein RHD3" evidence="1">
    <location>
        <begin position="18"/>
        <end position="171"/>
    </location>
</feature>
<name>C5MFR1_CANTT</name>
<evidence type="ECO:0000313" key="2">
    <source>
        <dbReference type="EMBL" id="EER31174.1"/>
    </source>
</evidence>
<dbReference type="AlphaFoldDB" id="C5MFR1"/>
<feature type="signal peptide" evidence="1">
    <location>
        <begin position="1"/>
        <end position="17"/>
    </location>
</feature>
<evidence type="ECO:0000256" key="1">
    <source>
        <dbReference type="SAM" id="SignalP"/>
    </source>
</evidence>
<sequence>MKFTYAAVLASLGSAFAKVLLLAHLKESTEYVYVALPNDNKDDRLYISNKSSWDSGYCLVPKSDQQTKLITLASDYDSEKFVNVDSNGFLVLADKGYAFDRIDNGNIFINNADTFYLVKADDKSEKDALYNIKVSGTVPDGSTPVNIDVSTVTFAVKKDVATPTTITTTYV</sequence>
<dbReference type="Proteomes" id="UP000002037">
    <property type="component" value="Unassembled WGS sequence"/>
</dbReference>
<dbReference type="HOGENOM" id="CLU_1562689_0_0_1"/>
<dbReference type="GeneID" id="8298907"/>
<protein>
    <recommendedName>
        <fullName evidence="4">Cell wall protein RHD3</fullName>
    </recommendedName>
</protein>
<dbReference type="EMBL" id="GG692401">
    <property type="protein sequence ID" value="EER31174.1"/>
    <property type="molecule type" value="Genomic_DNA"/>
</dbReference>
<evidence type="ECO:0008006" key="4">
    <source>
        <dbReference type="Google" id="ProtNLM"/>
    </source>
</evidence>
<gene>
    <name evidence="2" type="ORF">CTRG_04904</name>
</gene>
<evidence type="ECO:0000313" key="3">
    <source>
        <dbReference type="Proteomes" id="UP000002037"/>
    </source>
</evidence>